<keyword evidence="3" id="KW-1185">Reference proteome</keyword>
<organism evidence="2 3">
    <name type="scientific">Paenibacillus typhae</name>
    <dbReference type="NCBI Taxonomy" id="1174501"/>
    <lineage>
        <taxon>Bacteria</taxon>
        <taxon>Bacillati</taxon>
        <taxon>Bacillota</taxon>
        <taxon>Bacilli</taxon>
        <taxon>Bacillales</taxon>
        <taxon>Paenibacillaceae</taxon>
        <taxon>Paenibacillus</taxon>
    </lineage>
</organism>
<gene>
    <name evidence="2" type="ORF">SAMN05216192_1901</name>
</gene>
<evidence type="ECO:0000313" key="2">
    <source>
        <dbReference type="EMBL" id="SDL18003.1"/>
    </source>
</evidence>
<dbReference type="Proteomes" id="UP000199050">
    <property type="component" value="Unassembled WGS sequence"/>
</dbReference>
<proteinExistence type="predicted"/>
<dbReference type="AlphaFoldDB" id="A0A1G9HZL4"/>
<evidence type="ECO:0000256" key="1">
    <source>
        <dbReference type="SAM" id="Phobius"/>
    </source>
</evidence>
<evidence type="ECO:0000313" key="3">
    <source>
        <dbReference type="Proteomes" id="UP000199050"/>
    </source>
</evidence>
<reference evidence="3" key="1">
    <citation type="submission" date="2016-10" db="EMBL/GenBank/DDBJ databases">
        <authorList>
            <person name="Varghese N."/>
            <person name="Submissions S."/>
        </authorList>
    </citation>
    <scope>NUCLEOTIDE SEQUENCE [LARGE SCALE GENOMIC DNA]</scope>
    <source>
        <strain evidence="3">CGMCC 1.11012</strain>
    </source>
</reference>
<feature type="transmembrane region" description="Helical" evidence="1">
    <location>
        <begin position="118"/>
        <end position="138"/>
    </location>
</feature>
<keyword evidence="1" id="KW-0472">Membrane</keyword>
<protein>
    <submittedName>
        <fullName evidence="2">Uncharacterized protein</fullName>
    </submittedName>
</protein>
<name>A0A1G9HZL4_9BACL</name>
<accession>A0A1G9HZL4</accession>
<dbReference type="EMBL" id="FNDX01000090">
    <property type="protein sequence ID" value="SDL18003.1"/>
    <property type="molecule type" value="Genomic_DNA"/>
</dbReference>
<keyword evidence="1" id="KW-1133">Transmembrane helix</keyword>
<sequence length="323" mass="36200">MSARIGVSAFMKLALYIFKGEMNVNEKLKQAYERLGLSENVSREEINKRFDLLLKRRKSKAKDEERSAPEEDFQAFKFILDTLDKQEIEEAEQQRLAKYGKFSGTASKWERFFRLYRTHVIVSVIAVIVLAVAGNAIYNNVQHRKYLASLPPLDAKIMFLGNFGVQDPDGQTADLDAAIIAQYPEWKRVESNMIYLPRTGEGADSFDMNYMQKAVVELAANHPDIIILDEATLEWIGGQDGFQDLSAIVESGSVDKDDPRLKWGTNPESGKEELYGVDITDSAFVAALPVNKAEDENMIIGVLGVDEAKDKAIPFIEHIAGGK</sequence>
<keyword evidence="1" id="KW-0812">Transmembrane</keyword>